<keyword evidence="2" id="KW-1133">Transmembrane helix</keyword>
<organism evidence="4 5">
    <name type="scientific">Madurella fahalii</name>
    <dbReference type="NCBI Taxonomy" id="1157608"/>
    <lineage>
        <taxon>Eukaryota</taxon>
        <taxon>Fungi</taxon>
        <taxon>Dikarya</taxon>
        <taxon>Ascomycota</taxon>
        <taxon>Pezizomycotina</taxon>
        <taxon>Sordariomycetes</taxon>
        <taxon>Sordariomycetidae</taxon>
        <taxon>Sordariales</taxon>
        <taxon>Sordariales incertae sedis</taxon>
        <taxon>Madurella</taxon>
    </lineage>
</organism>
<feature type="compositionally biased region" description="Polar residues" evidence="1">
    <location>
        <begin position="405"/>
        <end position="416"/>
    </location>
</feature>
<name>A0ABQ0G573_9PEZI</name>
<feature type="transmembrane region" description="Helical" evidence="2">
    <location>
        <begin position="243"/>
        <end position="266"/>
    </location>
</feature>
<dbReference type="GeneID" id="98173853"/>
<feature type="region of interest" description="Disordered" evidence="1">
    <location>
        <begin position="324"/>
        <end position="417"/>
    </location>
</feature>
<proteinExistence type="predicted"/>
<evidence type="ECO:0000313" key="5">
    <source>
        <dbReference type="Proteomes" id="UP001628179"/>
    </source>
</evidence>
<gene>
    <name evidence="4" type="ORF">MFIFM68171_03108</name>
</gene>
<accession>A0ABQ0G573</accession>
<dbReference type="Proteomes" id="UP001628179">
    <property type="component" value="Unassembled WGS sequence"/>
</dbReference>
<feature type="chain" id="PRO_5047044613" evidence="3">
    <location>
        <begin position="26"/>
        <end position="583"/>
    </location>
</feature>
<feature type="region of interest" description="Disordered" evidence="1">
    <location>
        <begin position="275"/>
        <end position="308"/>
    </location>
</feature>
<evidence type="ECO:0000313" key="4">
    <source>
        <dbReference type="EMBL" id="GAB1312898.1"/>
    </source>
</evidence>
<reference evidence="4 5" key="1">
    <citation type="submission" date="2024-09" db="EMBL/GenBank/DDBJ databases">
        <title>Itraconazole resistance in Madurella fahalii resulting from another homologue of gene encoding cytochrome P450 14-alpha sterol demethylase (CYP51).</title>
        <authorList>
            <person name="Yoshioka I."/>
            <person name="Fahal A.H."/>
            <person name="Kaneko S."/>
            <person name="Yaguchi T."/>
        </authorList>
    </citation>
    <scope>NUCLEOTIDE SEQUENCE [LARGE SCALE GENOMIC DNA]</scope>
    <source>
        <strain evidence="4 5">IFM 68171</strain>
    </source>
</reference>
<feature type="compositionally biased region" description="Pro residues" evidence="1">
    <location>
        <begin position="574"/>
        <end position="583"/>
    </location>
</feature>
<protein>
    <submittedName>
        <fullName evidence="4">Mid2 domain-containing protein</fullName>
    </submittedName>
</protein>
<keyword evidence="2" id="KW-0812">Transmembrane</keyword>
<feature type="region of interest" description="Disordered" evidence="1">
    <location>
        <begin position="540"/>
        <end position="583"/>
    </location>
</feature>
<dbReference type="EMBL" id="BAAFSV010000002">
    <property type="protein sequence ID" value="GAB1312898.1"/>
    <property type="molecule type" value="Genomic_DNA"/>
</dbReference>
<keyword evidence="5" id="KW-1185">Reference proteome</keyword>
<feature type="compositionally biased region" description="Low complexity" evidence="1">
    <location>
        <begin position="474"/>
        <end position="483"/>
    </location>
</feature>
<feature type="region of interest" description="Disordered" evidence="1">
    <location>
        <begin position="432"/>
        <end position="451"/>
    </location>
</feature>
<evidence type="ECO:0000256" key="2">
    <source>
        <dbReference type="SAM" id="Phobius"/>
    </source>
</evidence>
<dbReference type="PANTHER" id="PTHR16861:SF4">
    <property type="entry name" value="SH3 DOMAIN PROTEIN (AFU_ORTHOLOGUE AFUA_1G13610)"/>
    <property type="match status" value="1"/>
</dbReference>
<sequence length="583" mass="59810">MRSIWSCSSCVVLLLSALFRSETSASYAGSHRKDVLHRIAKAQVTAHPAHPARRDEGTCPTGYDLCPASLGGGCCPHSYDCASDVCHAATASPTTACGYSGYYPCPAEENGGCCPVGYICTNGDCLPPAGSSISEYQCLDGYSLCPSSLNYGCCRSGMGCGFRTCYSTEPVTSTVIQTITTTSDDEIITTTTTAVTVVTPTPPPETTGEWDMGWVAKYIPTAVPKLPASGSSNESDGGLSGGALGGIIAGVVVLLIVVVIAAFLIIRRLRHVEEVMESKKGSSSGKKSKSRSQAQVEHYGRQLHSPADIDDMSIDPLMVASNASTSAAATPQPGAHGASRGRSDSAGLSPSPNIFHRHGGGMMAAADDRSRHASPDSNPGYFDVPVHGQNVAGGGQQPMMPARMRSNTESSAHSGQQYGGYAYHHWRQQSNASELSAEGSDHGANARSPLVLPELDGSAGFVELPSAVEGGRYGARSRSSSTTSGGGGGGGGGGGWYGVGGHARNRSDGRTPGVDGGPGPAVTGVGAGLAPLDEAAENMHGYYGRRNQQAGQTAAGLDVGWDVSSPVAPGFQNPLPPPSPGRS</sequence>
<feature type="compositionally biased region" description="Gly residues" evidence="1">
    <location>
        <begin position="484"/>
        <end position="501"/>
    </location>
</feature>
<dbReference type="RefSeq" id="XP_070914631.1">
    <property type="nucleotide sequence ID" value="XM_071058530.1"/>
</dbReference>
<keyword evidence="3" id="KW-0732">Signal</keyword>
<dbReference type="PANTHER" id="PTHR16861">
    <property type="entry name" value="GLYCOPROTEIN 38"/>
    <property type="match status" value="1"/>
</dbReference>
<keyword evidence="2" id="KW-0472">Membrane</keyword>
<evidence type="ECO:0000256" key="3">
    <source>
        <dbReference type="SAM" id="SignalP"/>
    </source>
</evidence>
<feature type="signal peptide" evidence="3">
    <location>
        <begin position="1"/>
        <end position="25"/>
    </location>
</feature>
<evidence type="ECO:0000256" key="1">
    <source>
        <dbReference type="SAM" id="MobiDB-lite"/>
    </source>
</evidence>
<comment type="caution">
    <text evidence="4">The sequence shown here is derived from an EMBL/GenBank/DDBJ whole genome shotgun (WGS) entry which is preliminary data.</text>
</comment>
<feature type="region of interest" description="Disordered" evidence="1">
    <location>
        <begin position="470"/>
        <end position="527"/>
    </location>
</feature>